<evidence type="ECO:0000256" key="3">
    <source>
        <dbReference type="ARBA" id="ARBA00009290"/>
    </source>
</evidence>
<evidence type="ECO:0000256" key="6">
    <source>
        <dbReference type="ARBA" id="ARBA00022741"/>
    </source>
</evidence>
<feature type="domain" description="Sulphate adenylyltransferase catalytic" evidence="11">
    <location>
        <begin position="504"/>
        <end position="724"/>
    </location>
</feature>
<feature type="domain" description="APS kinase" evidence="10">
    <location>
        <begin position="116"/>
        <end position="268"/>
    </location>
</feature>
<evidence type="ECO:0000259" key="11">
    <source>
        <dbReference type="Pfam" id="PF01747"/>
    </source>
</evidence>
<dbReference type="SUPFAM" id="SSF52374">
    <property type="entry name" value="Nucleotidylyl transferase"/>
    <property type="match status" value="1"/>
</dbReference>
<dbReference type="Pfam" id="PF01583">
    <property type="entry name" value="APS_kinase"/>
    <property type="match status" value="1"/>
</dbReference>
<dbReference type="InterPro" id="IPR024951">
    <property type="entry name" value="Sulfurylase_cat_dom"/>
</dbReference>
<dbReference type="GO" id="GO:0000103">
    <property type="term" value="P:sulfate assimilation"/>
    <property type="evidence" value="ECO:0007669"/>
    <property type="project" value="UniProtKB-UniPathway"/>
</dbReference>
<comment type="similarity">
    <text evidence="2">In the N-terminal section; belongs to the APS kinase family.</text>
</comment>
<sequence length="737" mass="82919">MDHDTSHTSNKGTSDEIPSTAFATNLPTISEMRLWEPLPPLEPLLMVDEGWARTHSVLYSQPTSPFSDSQNFMNQSPRKRMRLPSFADAATNVTMQQHKVDREERAAILGKHAGYRGCTIWFTGLSGAGKTTISFALEKTLIQLGLPAYGLDGDNVRHGLCKNLGFSKHERTENIRRVAEVSKLFADMGIISLASFISPYRSDREEARRIHEEANIKFFEIYVDTPLEVCESRDPKNLYKKARAGEVKSFTGIDSAYEEPTNADLVLKAAFETEAECVQRVLQLLYEKQILPEQTMHDLCGSPVRQLFVPESEKTALLQVAAKEPEVELTTVDLQWLQVLAEGWATPLTGFMRERQYLQSLHYAQIFDLKKKCTLPGQEDAVEDPALVDNYPFYDNSISQSIPIVLPITDEVKEQLKVVNGSVGSAVSPDLVKRVKLTYNGQVVAIVEDPEVHPHRKKERVNRQFATSDVRHPTVRMIMESGDWLLGGDVKVLGKIKFNDGLDEYRLTPVELRKIFTEAKCDAVFAFQLRNPVHNGHALLMRDTREKLLKQYKNPMLLLHPLGGWTKDDDVPLPTRIEQHKAVMAEGILDPKWTVLAIFPSPMLYAGPTEVQWHARARLAAGVNTYIVGRDPAGIQDPDTGDFLYDPTHGAKVLTMTPGLPNLEIIPFRVAAYDKTTNSMAYFDEKRKDDFIFISGTKMRGFARDGVEPPQGFMAPKAWDVLSSYYRNKALQAAEAK</sequence>
<dbReference type="FunFam" id="3.40.50.620:FF:000006">
    <property type="entry name" value="bifunctional 3'-phosphoadenosine 5'-phosphosulfate synthase 1"/>
    <property type="match status" value="1"/>
</dbReference>
<dbReference type="PANTHER" id="PTHR11055">
    <property type="entry name" value="BIFUNCTIONAL 3'-PHOSPHOADENOSINE 5'-PHOSPHOSULFATE SYNTHASE"/>
    <property type="match status" value="1"/>
</dbReference>
<keyword evidence="8" id="KW-0067">ATP-binding</keyword>
<keyword evidence="7" id="KW-0418">Kinase</keyword>
<comment type="similarity">
    <text evidence="3">In the C-terminal section; belongs to the sulfate adenylyltransferase family.</text>
</comment>
<keyword evidence="4" id="KW-0808">Transferase</keyword>
<evidence type="ECO:0000256" key="9">
    <source>
        <dbReference type="SAM" id="MobiDB-lite"/>
    </source>
</evidence>
<dbReference type="PANTHER" id="PTHR11055:SF1">
    <property type="entry name" value="PAPS SYNTHETASE, ISOFORM D"/>
    <property type="match status" value="1"/>
</dbReference>
<evidence type="ECO:0000313" key="13">
    <source>
        <dbReference type="Proteomes" id="UP000492821"/>
    </source>
</evidence>
<keyword evidence="13" id="KW-1185">Reference proteome</keyword>
<comment type="pathway">
    <text evidence="1">Sulfur metabolism; sulfate assimilation.</text>
</comment>
<evidence type="ECO:0000256" key="4">
    <source>
        <dbReference type="ARBA" id="ARBA00022679"/>
    </source>
</evidence>
<dbReference type="Gene3D" id="3.40.50.620">
    <property type="entry name" value="HUPs"/>
    <property type="match status" value="1"/>
</dbReference>
<organism evidence="13 14">
    <name type="scientific">Panagrellus redivivus</name>
    <name type="common">Microworm</name>
    <dbReference type="NCBI Taxonomy" id="6233"/>
    <lineage>
        <taxon>Eukaryota</taxon>
        <taxon>Metazoa</taxon>
        <taxon>Ecdysozoa</taxon>
        <taxon>Nematoda</taxon>
        <taxon>Chromadorea</taxon>
        <taxon>Rhabditida</taxon>
        <taxon>Tylenchina</taxon>
        <taxon>Panagrolaimomorpha</taxon>
        <taxon>Panagrolaimoidea</taxon>
        <taxon>Panagrolaimidae</taxon>
        <taxon>Panagrellus</taxon>
    </lineage>
</organism>
<name>A0A7E4VXN1_PANRE</name>
<feature type="region of interest" description="Disordered" evidence="9">
    <location>
        <begin position="1"/>
        <end position="21"/>
    </location>
</feature>
<evidence type="ECO:0000256" key="2">
    <source>
        <dbReference type="ARBA" id="ARBA00007268"/>
    </source>
</evidence>
<dbReference type="Pfam" id="PF14306">
    <property type="entry name" value="PUA_2"/>
    <property type="match status" value="1"/>
</dbReference>
<keyword evidence="5" id="KW-0548">Nucleotidyltransferase</keyword>
<dbReference type="NCBIfam" id="TIGR00455">
    <property type="entry name" value="apsK"/>
    <property type="match status" value="1"/>
</dbReference>
<dbReference type="InterPro" id="IPR025980">
    <property type="entry name" value="ATP-Sase_PUA-like_dom"/>
</dbReference>
<dbReference type="GO" id="GO:0004781">
    <property type="term" value="F:sulfate adenylyltransferase (ATP) activity"/>
    <property type="evidence" value="ECO:0007669"/>
    <property type="project" value="InterPro"/>
</dbReference>
<dbReference type="InterPro" id="IPR015947">
    <property type="entry name" value="PUA-like_sf"/>
</dbReference>
<feature type="domain" description="ATP-sulfurylase PUA-like" evidence="12">
    <location>
        <begin position="301"/>
        <end position="493"/>
    </location>
</feature>
<dbReference type="Proteomes" id="UP000492821">
    <property type="component" value="Unassembled WGS sequence"/>
</dbReference>
<evidence type="ECO:0000256" key="8">
    <source>
        <dbReference type="ARBA" id="ARBA00022840"/>
    </source>
</evidence>
<evidence type="ECO:0000256" key="5">
    <source>
        <dbReference type="ARBA" id="ARBA00022695"/>
    </source>
</evidence>
<reference evidence="13" key="1">
    <citation type="journal article" date="2013" name="Genetics">
        <title>The draft genome and transcriptome of Panagrellus redivivus are shaped by the harsh demands of a free-living lifestyle.</title>
        <authorList>
            <person name="Srinivasan J."/>
            <person name="Dillman A.R."/>
            <person name="Macchietto M.G."/>
            <person name="Heikkinen L."/>
            <person name="Lakso M."/>
            <person name="Fracchia K.M."/>
            <person name="Antoshechkin I."/>
            <person name="Mortazavi A."/>
            <person name="Wong G."/>
            <person name="Sternberg P.W."/>
        </authorList>
    </citation>
    <scope>NUCLEOTIDE SEQUENCE [LARGE SCALE GENOMIC DNA]</scope>
    <source>
        <strain evidence="13">MT8872</strain>
    </source>
</reference>
<dbReference type="NCBIfam" id="NF003013">
    <property type="entry name" value="PRK03846.1"/>
    <property type="match status" value="1"/>
</dbReference>
<dbReference type="CDD" id="cd02027">
    <property type="entry name" value="APSK"/>
    <property type="match status" value="1"/>
</dbReference>
<protein>
    <submittedName>
        <fullName evidence="14">APS kinase</fullName>
    </submittedName>
</protein>
<dbReference type="WBParaSite" id="Pan_g484.t2">
    <property type="protein sequence ID" value="Pan_g484.t2"/>
    <property type="gene ID" value="Pan_g484"/>
</dbReference>
<evidence type="ECO:0000256" key="1">
    <source>
        <dbReference type="ARBA" id="ARBA00005050"/>
    </source>
</evidence>
<dbReference type="GO" id="GO:0050428">
    <property type="term" value="P:3'-phosphoadenosine 5'-phosphosulfate biosynthetic process"/>
    <property type="evidence" value="ECO:0007669"/>
    <property type="project" value="TreeGrafter"/>
</dbReference>
<dbReference type="HAMAP" id="MF_00065">
    <property type="entry name" value="Adenylyl_sulf_kinase"/>
    <property type="match status" value="1"/>
</dbReference>
<dbReference type="InterPro" id="IPR059117">
    <property type="entry name" value="APS_kinase_dom"/>
</dbReference>
<dbReference type="InterPro" id="IPR002891">
    <property type="entry name" value="APS"/>
</dbReference>
<dbReference type="AlphaFoldDB" id="A0A7E4VXN1"/>
<dbReference type="UniPathway" id="UPA00097"/>
<dbReference type="CDD" id="cd00517">
    <property type="entry name" value="ATPS"/>
    <property type="match status" value="1"/>
</dbReference>
<keyword evidence="6" id="KW-0547">Nucleotide-binding</keyword>
<accession>A0A7E4VXN1</accession>
<evidence type="ECO:0000259" key="10">
    <source>
        <dbReference type="Pfam" id="PF01583"/>
    </source>
</evidence>
<dbReference type="Gene3D" id="3.40.50.300">
    <property type="entry name" value="P-loop containing nucleotide triphosphate hydrolases"/>
    <property type="match status" value="1"/>
</dbReference>
<evidence type="ECO:0000256" key="7">
    <source>
        <dbReference type="ARBA" id="ARBA00022777"/>
    </source>
</evidence>
<dbReference type="FunFam" id="3.40.50.300:FF:000212">
    <property type="entry name" value="Adenylyl-sulfate kinase"/>
    <property type="match status" value="1"/>
</dbReference>
<dbReference type="Gene3D" id="3.10.400.10">
    <property type="entry name" value="Sulfate adenylyltransferase"/>
    <property type="match status" value="1"/>
</dbReference>
<reference evidence="14" key="2">
    <citation type="submission" date="2020-10" db="UniProtKB">
        <authorList>
            <consortium name="WormBaseParasite"/>
        </authorList>
    </citation>
    <scope>IDENTIFICATION</scope>
</reference>
<dbReference type="InterPro" id="IPR027417">
    <property type="entry name" value="P-loop_NTPase"/>
</dbReference>
<dbReference type="SUPFAM" id="SSF88697">
    <property type="entry name" value="PUA domain-like"/>
    <property type="match status" value="1"/>
</dbReference>
<proteinExistence type="inferred from homology"/>
<dbReference type="Pfam" id="PF01747">
    <property type="entry name" value="ATP-sulfurylase"/>
    <property type="match status" value="1"/>
</dbReference>
<dbReference type="InterPro" id="IPR014729">
    <property type="entry name" value="Rossmann-like_a/b/a_fold"/>
</dbReference>
<dbReference type="InterPro" id="IPR002650">
    <property type="entry name" value="Sulphate_adenylyltransferase"/>
</dbReference>
<dbReference type="SUPFAM" id="SSF52540">
    <property type="entry name" value="P-loop containing nucleoside triphosphate hydrolases"/>
    <property type="match status" value="1"/>
</dbReference>
<evidence type="ECO:0000259" key="12">
    <source>
        <dbReference type="Pfam" id="PF14306"/>
    </source>
</evidence>
<evidence type="ECO:0000313" key="14">
    <source>
        <dbReference type="WBParaSite" id="Pan_g484.t2"/>
    </source>
</evidence>
<dbReference type="GO" id="GO:0005524">
    <property type="term" value="F:ATP binding"/>
    <property type="evidence" value="ECO:0007669"/>
    <property type="project" value="UniProtKB-KW"/>
</dbReference>
<dbReference type="GO" id="GO:0004020">
    <property type="term" value="F:adenylylsulfate kinase activity"/>
    <property type="evidence" value="ECO:0007669"/>
    <property type="project" value="InterPro"/>
</dbReference>